<evidence type="ECO:0000259" key="9">
    <source>
        <dbReference type="PROSITE" id="PS50928"/>
    </source>
</evidence>
<feature type="transmembrane region" description="Helical" evidence="8">
    <location>
        <begin position="381"/>
        <end position="403"/>
    </location>
</feature>
<dbReference type="EMBL" id="CP069362">
    <property type="protein sequence ID" value="WGS64588.1"/>
    <property type="molecule type" value="Genomic_DNA"/>
</dbReference>
<dbReference type="PROSITE" id="PS50928">
    <property type="entry name" value="ABC_TM1"/>
    <property type="match status" value="2"/>
</dbReference>
<feature type="transmembrane region" description="Helical" evidence="8">
    <location>
        <begin position="44"/>
        <end position="65"/>
    </location>
</feature>
<evidence type="ECO:0000256" key="4">
    <source>
        <dbReference type="ARBA" id="ARBA00022519"/>
    </source>
</evidence>
<evidence type="ECO:0000256" key="1">
    <source>
        <dbReference type="ARBA" id="ARBA00004429"/>
    </source>
</evidence>
<dbReference type="Gene3D" id="1.10.3720.10">
    <property type="entry name" value="MetI-like"/>
    <property type="match status" value="2"/>
</dbReference>
<feature type="transmembrane region" description="Helical" evidence="8">
    <location>
        <begin position="225"/>
        <end position="243"/>
    </location>
</feature>
<dbReference type="CDD" id="cd06261">
    <property type="entry name" value="TM_PBP2"/>
    <property type="match status" value="2"/>
</dbReference>
<dbReference type="SUPFAM" id="SSF161098">
    <property type="entry name" value="MetI-like"/>
    <property type="match status" value="2"/>
</dbReference>
<keyword evidence="5 8" id="KW-0812">Transmembrane</keyword>
<evidence type="ECO:0000256" key="3">
    <source>
        <dbReference type="ARBA" id="ARBA00022475"/>
    </source>
</evidence>
<dbReference type="Pfam" id="PF00528">
    <property type="entry name" value="BPD_transp_1"/>
    <property type="match status" value="1"/>
</dbReference>
<keyword evidence="3" id="KW-1003">Cell membrane</keyword>
<feature type="transmembrane region" description="Helical" evidence="8">
    <location>
        <begin position="113"/>
        <end position="132"/>
    </location>
</feature>
<keyword evidence="2 8" id="KW-0813">Transport</keyword>
<dbReference type="Proteomes" id="UP001232493">
    <property type="component" value="Chromosome"/>
</dbReference>
<feature type="transmembrane region" description="Helical" evidence="8">
    <location>
        <begin position="6"/>
        <end position="23"/>
    </location>
</feature>
<accession>A0ABY8PPN0</accession>
<feature type="domain" description="ABC transmembrane type-1" evidence="9">
    <location>
        <begin position="45"/>
        <end position="243"/>
    </location>
</feature>
<keyword evidence="4" id="KW-0997">Cell inner membrane</keyword>
<dbReference type="PANTHER" id="PTHR43357">
    <property type="entry name" value="INNER MEMBRANE ABC TRANSPORTER PERMEASE PROTEIN YDCV"/>
    <property type="match status" value="1"/>
</dbReference>
<feature type="domain" description="ABC transmembrane type-1" evidence="9">
    <location>
        <begin position="319"/>
        <end position="508"/>
    </location>
</feature>
<feature type="transmembrane region" description="Helical" evidence="8">
    <location>
        <begin position="85"/>
        <end position="106"/>
    </location>
</feature>
<evidence type="ECO:0000256" key="7">
    <source>
        <dbReference type="ARBA" id="ARBA00023136"/>
    </source>
</evidence>
<evidence type="ECO:0000256" key="2">
    <source>
        <dbReference type="ARBA" id="ARBA00022448"/>
    </source>
</evidence>
<keyword evidence="11" id="KW-1185">Reference proteome</keyword>
<proteinExistence type="inferred from homology"/>
<name>A0ABY8PPN0_9BACT</name>
<feature type="transmembrane region" description="Helical" evidence="8">
    <location>
        <begin position="353"/>
        <end position="375"/>
    </location>
</feature>
<protein>
    <submittedName>
        <fullName evidence="10">Iron ABC transporter permease</fullName>
    </submittedName>
</protein>
<dbReference type="RefSeq" id="WP_280998356.1">
    <property type="nucleotide sequence ID" value="NZ_CP069362.1"/>
</dbReference>
<gene>
    <name evidence="10" type="ORF">JRV97_09455</name>
</gene>
<feature type="transmembrane region" description="Helical" evidence="8">
    <location>
        <begin position="489"/>
        <end position="508"/>
    </location>
</feature>
<dbReference type="PANTHER" id="PTHR43357:SF4">
    <property type="entry name" value="INNER MEMBRANE ABC TRANSPORTER PERMEASE PROTEIN YDCV"/>
    <property type="match status" value="1"/>
</dbReference>
<dbReference type="InterPro" id="IPR035906">
    <property type="entry name" value="MetI-like_sf"/>
</dbReference>
<sequence>MKKLYVFIFLFFILWIFPIGNLISQFFDLNSFLNVLTKIRTIRILKFTLLQSSLSVLFSFLIGVFPAFYVSNNNNPFSKLLENSFFIPFFFPPIPTIIAFSLLYGSNGIINKLFHINILYTLIAIILAHSFYNSPIFVKYISDSLKAIPKNYIENAIIDGSSKWNIFKNITFPLILPSILKASFLVFTYSFVSFAIVLSLGGIKYSTFEVAIFTTLRSSLDFSKALTYAIIQFFVLLILNYIISIPKIYELNIEENYTYKNNIFIVILSFFYLLYEYSIVITGTLAGFFDFINVRFTLKGFINLFSKNINLYYPVIKSFYNTFLISFIVSIISIIFTYIILRNIKNHGQMIFSNIFILSSLGISSAFLAMSLLSLNINFSIPYPILLGIGYTIISIPLAYTFMQQRILSFDYSLVEASKIDGANTLKTFFFIELPILKNTLLSVFLQIFAVVFGEFTISYTMQSIDYFPLISNVNYSLSNARYYLESQALASITIIIIFIIFNISVFLNKEKH</sequence>
<dbReference type="InterPro" id="IPR000515">
    <property type="entry name" value="MetI-like"/>
</dbReference>
<evidence type="ECO:0000256" key="6">
    <source>
        <dbReference type="ARBA" id="ARBA00022989"/>
    </source>
</evidence>
<comment type="similarity">
    <text evidence="8">Belongs to the binding-protein-dependent transport system permease family.</text>
</comment>
<evidence type="ECO:0000256" key="5">
    <source>
        <dbReference type="ARBA" id="ARBA00022692"/>
    </source>
</evidence>
<feature type="transmembrane region" description="Helical" evidence="8">
    <location>
        <begin position="182"/>
        <end position="205"/>
    </location>
</feature>
<comment type="subcellular location">
    <subcellularLocation>
        <location evidence="1">Cell inner membrane</location>
        <topology evidence="1">Multi-pass membrane protein</topology>
    </subcellularLocation>
    <subcellularLocation>
        <location evidence="8">Cell membrane</location>
        <topology evidence="8">Multi-pass membrane protein</topology>
    </subcellularLocation>
</comment>
<evidence type="ECO:0000313" key="10">
    <source>
        <dbReference type="EMBL" id="WGS64588.1"/>
    </source>
</evidence>
<reference evidence="10 11" key="1">
    <citation type="submission" date="2021-02" db="EMBL/GenBank/DDBJ databases">
        <title>Characterization of Marinitoga sp. nov. str. BP5-C20A.</title>
        <authorList>
            <person name="Erauso G."/>
            <person name="Postec A."/>
        </authorList>
    </citation>
    <scope>NUCLEOTIDE SEQUENCE [LARGE SCALE GENOMIC DNA]</scope>
    <source>
        <strain evidence="10 11">BP5-C20A</strain>
    </source>
</reference>
<feature type="transmembrane region" description="Helical" evidence="8">
    <location>
        <begin position="263"/>
        <end position="289"/>
    </location>
</feature>
<feature type="transmembrane region" description="Helical" evidence="8">
    <location>
        <begin position="319"/>
        <end position="341"/>
    </location>
</feature>
<feature type="transmembrane region" description="Helical" evidence="8">
    <location>
        <begin position="441"/>
        <end position="462"/>
    </location>
</feature>
<keyword evidence="6 8" id="KW-1133">Transmembrane helix</keyword>
<organism evidence="10 11">
    <name type="scientific">Marinitoga aeolica</name>
    <dbReference type="NCBI Taxonomy" id="2809031"/>
    <lineage>
        <taxon>Bacteria</taxon>
        <taxon>Thermotogati</taxon>
        <taxon>Thermotogota</taxon>
        <taxon>Thermotogae</taxon>
        <taxon>Petrotogales</taxon>
        <taxon>Petrotogaceae</taxon>
        <taxon>Marinitoga</taxon>
    </lineage>
</organism>
<evidence type="ECO:0000256" key="8">
    <source>
        <dbReference type="RuleBase" id="RU363032"/>
    </source>
</evidence>
<evidence type="ECO:0000313" key="11">
    <source>
        <dbReference type="Proteomes" id="UP001232493"/>
    </source>
</evidence>
<keyword evidence="7 8" id="KW-0472">Membrane</keyword>